<gene>
    <name evidence="2" type="ORF">MEUPH1_LOCUS25558</name>
</gene>
<dbReference type="Proteomes" id="UP001160148">
    <property type="component" value="Unassembled WGS sequence"/>
</dbReference>
<evidence type="ECO:0000259" key="1">
    <source>
        <dbReference type="Pfam" id="PF21789"/>
    </source>
</evidence>
<dbReference type="AlphaFoldDB" id="A0AAV0XTU1"/>
<accession>A0AAV0XTU1</accession>
<evidence type="ECO:0000313" key="3">
    <source>
        <dbReference type="Proteomes" id="UP001160148"/>
    </source>
</evidence>
<name>A0AAV0XTU1_9HEMI</name>
<sequence length="123" mass="13995">MNQDALELFFGTVRQSTGPNDHPATPTFLQNYKLLSIYSVIKPPKTGNCQVLNSEVPKISIDDIKNIYDTDDVSERVKNIEALKLKLSNCMDNEDWEADSIFEDHNYFKSPTVDCVVFNKATF</sequence>
<feature type="domain" description="Transposable element P transposase-like RNase H C-terminal" evidence="1">
    <location>
        <begin position="1"/>
        <end position="33"/>
    </location>
</feature>
<dbReference type="Pfam" id="PF21789">
    <property type="entry name" value="TNP-like_RNaseH_C"/>
    <property type="match status" value="1"/>
</dbReference>
<evidence type="ECO:0000313" key="2">
    <source>
        <dbReference type="EMBL" id="CAI6371566.1"/>
    </source>
</evidence>
<dbReference type="EMBL" id="CARXXK010001014">
    <property type="protein sequence ID" value="CAI6371566.1"/>
    <property type="molecule type" value="Genomic_DNA"/>
</dbReference>
<proteinExistence type="predicted"/>
<comment type="caution">
    <text evidence="2">The sequence shown here is derived from an EMBL/GenBank/DDBJ whole genome shotgun (WGS) entry which is preliminary data.</text>
</comment>
<organism evidence="2 3">
    <name type="scientific">Macrosiphum euphorbiae</name>
    <name type="common">potato aphid</name>
    <dbReference type="NCBI Taxonomy" id="13131"/>
    <lineage>
        <taxon>Eukaryota</taxon>
        <taxon>Metazoa</taxon>
        <taxon>Ecdysozoa</taxon>
        <taxon>Arthropoda</taxon>
        <taxon>Hexapoda</taxon>
        <taxon>Insecta</taxon>
        <taxon>Pterygota</taxon>
        <taxon>Neoptera</taxon>
        <taxon>Paraneoptera</taxon>
        <taxon>Hemiptera</taxon>
        <taxon>Sternorrhyncha</taxon>
        <taxon>Aphidomorpha</taxon>
        <taxon>Aphidoidea</taxon>
        <taxon>Aphididae</taxon>
        <taxon>Macrosiphini</taxon>
        <taxon>Macrosiphum</taxon>
    </lineage>
</organism>
<protein>
    <recommendedName>
        <fullName evidence="1">Transposable element P transposase-like RNase H C-terminal domain-containing protein</fullName>
    </recommendedName>
</protein>
<dbReference type="InterPro" id="IPR048367">
    <property type="entry name" value="TNP-like_RNaseH_C"/>
</dbReference>
<reference evidence="2 3" key="1">
    <citation type="submission" date="2023-01" db="EMBL/GenBank/DDBJ databases">
        <authorList>
            <person name="Whitehead M."/>
        </authorList>
    </citation>
    <scope>NUCLEOTIDE SEQUENCE [LARGE SCALE GENOMIC DNA]</scope>
</reference>
<keyword evidence="3" id="KW-1185">Reference proteome</keyword>